<evidence type="ECO:0000313" key="3">
    <source>
        <dbReference type="Proteomes" id="UP000184440"/>
    </source>
</evidence>
<keyword evidence="1" id="KW-0812">Transmembrane</keyword>
<keyword evidence="3" id="KW-1185">Reference proteome</keyword>
<accession>A0A1M7RGA2</accession>
<dbReference type="RefSeq" id="WP_073261890.1">
    <property type="nucleotide sequence ID" value="NZ_FRCS01000011.1"/>
</dbReference>
<keyword evidence="1" id="KW-1133">Transmembrane helix</keyword>
<feature type="transmembrane region" description="Helical" evidence="1">
    <location>
        <begin position="61"/>
        <end position="80"/>
    </location>
</feature>
<dbReference type="AlphaFoldDB" id="A0A1M7RGA2"/>
<evidence type="ECO:0000313" key="2">
    <source>
        <dbReference type="EMBL" id="SHN45192.1"/>
    </source>
</evidence>
<dbReference type="STRING" id="134849.SAMN05443668_111185"/>
<organism evidence="2 3">
    <name type="scientific">Cryptosporangium aurantiacum</name>
    <dbReference type="NCBI Taxonomy" id="134849"/>
    <lineage>
        <taxon>Bacteria</taxon>
        <taxon>Bacillati</taxon>
        <taxon>Actinomycetota</taxon>
        <taxon>Actinomycetes</taxon>
        <taxon>Cryptosporangiales</taxon>
        <taxon>Cryptosporangiaceae</taxon>
        <taxon>Cryptosporangium</taxon>
    </lineage>
</organism>
<protein>
    <submittedName>
        <fullName evidence="2">Uncharacterized protein</fullName>
    </submittedName>
</protein>
<sequence length="96" mass="10369">MTASRSKYAAVLAGAAGLALIVAGWWIVGWEYRGDWGRLTDVSWWVGGLLRGLGWLWLGKAGFKIALAGIAGTVALVAWVRRSRRARTQPQESGEG</sequence>
<keyword evidence="1" id="KW-0472">Membrane</keyword>
<gene>
    <name evidence="2" type="ORF">SAMN05443668_111185</name>
</gene>
<feature type="transmembrane region" description="Helical" evidence="1">
    <location>
        <begin position="7"/>
        <end position="28"/>
    </location>
</feature>
<proteinExistence type="predicted"/>
<name>A0A1M7RGA2_9ACTN</name>
<reference evidence="2 3" key="1">
    <citation type="submission" date="2016-11" db="EMBL/GenBank/DDBJ databases">
        <authorList>
            <person name="Jaros S."/>
            <person name="Januszkiewicz K."/>
            <person name="Wedrychowicz H."/>
        </authorList>
    </citation>
    <scope>NUCLEOTIDE SEQUENCE [LARGE SCALE GENOMIC DNA]</scope>
    <source>
        <strain evidence="2 3">DSM 46144</strain>
    </source>
</reference>
<evidence type="ECO:0000256" key="1">
    <source>
        <dbReference type="SAM" id="Phobius"/>
    </source>
</evidence>
<dbReference type="EMBL" id="FRCS01000011">
    <property type="protein sequence ID" value="SHN45192.1"/>
    <property type="molecule type" value="Genomic_DNA"/>
</dbReference>
<dbReference type="Proteomes" id="UP000184440">
    <property type="component" value="Unassembled WGS sequence"/>
</dbReference>